<gene>
    <name evidence="2" type="ORF">NIIDNTM18_42020</name>
</gene>
<name>A0A6S6P8E2_9MYCO</name>
<evidence type="ECO:0000256" key="1">
    <source>
        <dbReference type="SAM" id="Phobius"/>
    </source>
</evidence>
<evidence type="ECO:0000313" key="2">
    <source>
        <dbReference type="EMBL" id="BCI54924.1"/>
    </source>
</evidence>
<dbReference type="Proteomes" id="UP000515734">
    <property type="component" value="Chromosome"/>
</dbReference>
<reference evidence="2 3" key="1">
    <citation type="submission" date="2020-07" db="EMBL/GenBank/DDBJ databases">
        <title>Complete genome sequence of Mycolicibacterium litorale like strain isolated from cardiac implantable electronic device infection.</title>
        <authorList>
            <person name="Fukano H."/>
            <person name="Miyama H."/>
            <person name="Hoshino Y."/>
        </authorList>
    </citation>
    <scope>NUCLEOTIDE SEQUENCE [LARGE SCALE GENOMIC DNA]</scope>
    <source>
        <strain evidence="2 3">NIIDNTM18</strain>
    </source>
</reference>
<keyword evidence="1" id="KW-0472">Membrane</keyword>
<dbReference type="RefSeq" id="WP_185292713.1">
    <property type="nucleotide sequence ID" value="NZ_AP023287.1"/>
</dbReference>
<dbReference type="EMBL" id="AP023287">
    <property type="protein sequence ID" value="BCI54924.1"/>
    <property type="molecule type" value="Genomic_DNA"/>
</dbReference>
<organism evidence="2 3">
    <name type="scientific">Mycolicibacterium litorale</name>
    <dbReference type="NCBI Taxonomy" id="758802"/>
    <lineage>
        <taxon>Bacteria</taxon>
        <taxon>Bacillati</taxon>
        <taxon>Actinomycetota</taxon>
        <taxon>Actinomycetes</taxon>
        <taxon>Mycobacteriales</taxon>
        <taxon>Mycobacteriaceae</taxon>
        <taxon>Mycolicibacterium</taxon>
    </lineage>
</organism>
<dbReference type="AlphaFoldDB" id="A0A6S6P8E2"/>
<evidence type="ECO:0000313" key="3">
    <source>
        <dbReference type="Proteomes" id="UP000515734"/>
    </source>
</evidence>
<keyword evidence="1" id="KW-0812">Transmembrane</keyword>
<protein>
    <submittedName>
        <fullName evidence="2">Uncharacterized protein</fullName>
    </submittedName>
</protein>
<keyword evidence="1" id="KW-1133">Transmembrane helix</keyword>
<feature type="transmembrane region" description="Helical" evidence="1">
    <location>
        <begin position="12"/>
        <end position="34"/>
    </location>
</feature>
<proteinExistence type="predicted"/>
<sequence>MPSWSPEAWNSFGVVGIVVCMGAVLFLSLIRGWIVLGTYHREIVEGKDAALAEHRERAAVDAETMRDQARVIAGKTGVEDINIKLLQAIREVQEGDRL</sequence>
<accession>A0A6S6P8E2</accession>